<dbReference type="AlphaFoldDB" id="A0A6N6ML17"/>
<proteinExistence type="inferred from homology"/>
<feature type="transmembrane region" description="Helical" evidence="8">
    <location>
        <begin position="273"/>
        <end position="294"/>
    </location>
</feature>
<dbReference type="GO" id="GO:0055085">
    <property type="term" value="P:transmembrane transport"/>
    <property type="evidence" value="ECO:0007669"/>
    <property type="project" value="TreeGrafter"/>
</dbReference>
<comment type="caution">
    <text evidence="9">The sequence shown here is derived from an EMBL/GenBank/DDBJ whole genome shotgun (WGS) entry which is preliminary data.</text>
</comment>
<evidence type="ECO:0000256" key="8">
    <source>
        <dbReference type="SAM" id="Phobius"/>
    </source>
</evidence>
<evidence type="ECO:0000256" key="4">
    <source>
        <dbReference type="ARBA" id="ARBA00022475"/>
    </source>
</evidence>
<evidence type="ECO:0000313" key="10">
    <source>
        <dbReference type="Proteomes" id="UP000441333"/>
    </source>
</evidence>
<dbReference type="GO" id="GO:0005886">
    <property type="term" value="C:plasma membrane"/>
    <property type="evidence" value="ECO:0007669"/>
    <property type="project" value="UniProtKB-SubCell"/>
</dbReference>
<feature type="transmembrane region" description="Helical" evidence="8">
    <location>
        <begin position="314"/>
        <end position="338"/>
    </location>
</feature>
<evidence type="ECO:0000256" key="1">
    <source>
        <dbReference type="ARBA" id="ARBA00004651"/>
    </source>
</evidence>
<keyword evidence="4" id="KW-1003">Cell membrane</keyword>
<feature type="transmembrane region" description="Helical" evidence="8">
    <location>
        <begin position="9"/>
        <end position="28"/>
    </location>
</feature>
<keyword evidence="3" id="KW-0813">Transport</keyword>
<keyword evidence="10" id="KW-1185">Reference proteome</keyword>
<evidence type="ECO:0000256" key="3">
    <source>
        <dbReference type="ARBA" id="ARBA00022448"/>
    </source>
</evidence>
<keyword evidence="6 8" id="KW-1133">Transmembrane helix</keyword>
<dbReference type="InterPro" id="IPR002549">
    <property type="entry name" value="AI-2E-like"/>
</dbReference>
<name>A0A6N6ML17_9FLAO</name>
<dbReference type="PANTHER" id="PTHR21716:SF53">
    <property type="entry name" value="PERMEASE PERM-RELATED"/>
    <property type="match status" value="1"/>
</dbReference>
<keyword evidence="7 8" id="KW-0472">Membrane</keyword>
<feature type="transmembrane region" description="Helical" evidence="8">
    <location>
        <begin position="208"/>
        <end position="230"/>
    </location>
</feature>
<feature type="transmembrane region" description="Helical" evidence="8">
    <location>
        <begin position="236"/>
        <end position="261"/>
    </location>
</feature>
<protein>
    <submittedName>
        <fullName evidence="9">AI-2E family transporter</fullName>
    </submittedName>
</protein>
<accession>A0A6N6ML17</accession>
<dbReference type="Proteomes" id="UP000441333">
    <property type="component" value="Unassembled WGS sequence"/>
</dbReference>
<evidence type="ECO:0000256" key="7">
    <source>
        <dbReference type="ARBA" id="ARBA00023136"/>
    </source>
</evidence>
<dbReference type="PANTHER" id="PTHR21716">
    <property type="entry name" value="TRANSMEMBRANE PROTEIN"/>
    <property type="match status" value="1"/>
</dbReference>
<feature type="transmembrane region" description="Helical" evidence="8">
    <location>
        <begin position="150"/>
        <end position="172"/>
    </location>
</feature>
<evidence type="ECO:0000313" key="9">
    <source>
        <dbReference type="EMBL" id="KAB1071925.1"/>
    </source>
</evidence>
<evidence type="ECO:0000256" key="5">
    <source>
        <dbReference type="ARBA" id="ARBA00022692"/>
    </source>
</evidence>
<feature type="transmembrane region" description="Helical" evidence="8">
    <location>
        <begin position="66"/>
        <end position="89"/>
    </location>
</feature>
<dbReference type="RefSeq" id="WP_150935713.1">
    <property type="nucleotide sequence ID" value="NZ_WAAT01000001.1"/>
</dbReference>
<evidence type="ECO:0000256" key="2">
    <source>
        <dbReference type="ARBA" id="ARBA00009773"/>
    </source>
</evidence>
<organism evidence="9 10">
    <name type="scientific">Pseudotamlana haliotis</name>
    <dbReference type="NCBI Taxonomy" id="2614804"/>
    <lineage>
        <taxon>Bacteria</taxon>
        <taxon>Pseudomonadati</taxon>
        <taxon>Bacteroidota</taxon>
        <taxon>Flavobacteriia</taxon>
        <taxon>Flavobacteriales</taxon>
        <taxon>Flavobacteriaceae</taxon>
        <taxon>Pseudotamlana</taxon>
    </lineage>
</organism>
<sequence length="362" mass="40571">MKSTTISKGILRAVYTLVGISILLYFFYEIRSVVAYVAIAAITSLICRPFINFLEHTLKLKKDIAVVVTIFLLLGVLVGLAGLFIPLIMEQGHNLSLLDIEKLESNLLEIYNSFALNFNLDTNDLTNRFKGFKLIEMLDFSFIPDVLNSIVSGLGSFSIGLFSVLFICFFFLKDRTLLENTLIIFVPEKSENQFKNSFSKIKKMLSRYFVGLICQITILFIIYAIGLFVVGIENAFVIAFLCALMNLIPYVGPAISAVLMVTLTMTTNIGQSLLHYILPKTFWVLVVFVIGQLMDNFVSQPVIFSKSVKSHPLEIFLVILITGILFGVVGLIVAIPAYTTIKVILKEYLAENRIVKKVTQNI</sequence>
<comment type="subcellular location">
    <subcellularLocation>
        <location evidence="1">Cell membrane</location>
        <topology evidence="1">Multi-pass membrane protein</topology>
    </subcellularLocation>
</comment>
<comment type="similarity">
    <text evidence="2">Belongs to the autoinducer-2 exporter (AI-2E) (TC 2.A.86) family.</text>
</comment>
<evidence type="ECO:0000256" key="6">
    <source>
        <dbReference type="ARBA" id="ARBA00022989"/>
    </source>
</evidence>
<keyword evidence="5 8" id="KW-0812">Transmembrane</keyword>
<dbReference type="EMBL" id="WAAT01000001">
    <property type="protein sequence ID" value="KAB1071925.1"/>
    <property type="molecule type" value="Genomic_DNA"/>
</dbReference>
<dbReference type="Pfam" id="PF01594">
    <property type="entry name" value="AI-2E_transport"/>
    <property type="match status" value="1"/>
</dbReference>
<feature type="transmembrane region" description="Helical" evidence="8">
    <location>
        <begin position="34"/>
        <end position="54"/>
    </location>
</feature>
<reference evidence="9 10" key="1">
    <citation type="submission" date="2019-09" db="EMBL/GenBank/DDBJ databases">
        <authorList>
            <person name="Cao W.R."/>
        </authorList>
    </citation>
    <scope>NUCLEOTIDE SEQUENCE [LARGE SCALE GENOMIC DNA]</scope>
    <source>
        <strain evidence="9 10">B1N29</strain>
    </source>
</reference>
<gene>
    <name evidence="9" type="ORF">F6U93_00335</name>
</gene>